<dbReference type="InterPro" id="IPR009003">
    <property type="entry name" value="Peptidase_S1_PA"/>
</dbReference>
<keyword evidence="7" id="KW-1185">Reference proteome</keyword>
<dbReference type="InterPro" id="IPR051201">
    <property type="entry name" value="Chloro_Bact_Ser_Proteases"/>
</dbReference>
<reference evidence="6 7" key="1">
    <citation type="submission" date="2016-10" db="EMBL/GenBank/DDBJ databases">
        <authorList>
            <person name="de Groot N.N."/>
        </authorList>
    </citation>
    <scope>NUCLEOTIDE SEQUENCE [LARGE SCALE GENOMIC DNA]</scope>
    <source>
        <strain evidence="6 7">DSM 15269</strain>
    </source>
</reference>
<dbReference type="EMBL" id="FNIN01000003">
    <property type="protein sequence ID" value="SDN58343.1"/>
    <property type="molecule type" value="Genomic_DNA"/>
</dbReference>
<evidence type="ECO:0000256" key="1">
    <source>
        <dbReference type="ARBA" id="ARBA00010541"/>
    </source>
</evidence>
<dbReference type="SUPFAM" id="SSF50156">
    <property type="entry name" value="PDZ domain-like"/>
    <property type="match status" value="2"/>
</dbReference>
<dbReference type="InterPro" id="IPR001940">
    <property type="entry name" value="Peptidase_S1C"/>
</dbReference>
<feature type="domain" description="PDZ" evidence="5">
    <location>
        <begin position="368"/>
        <end position="413"/>
    </location>
</feature>
<evidence type="ECO:0000313" key="7">
    <source>
        <dbReference type="Proteomes" id="UP000199602"/>
    </source>
</evidence>
<gene>
    <name evidence="6" type="ORF">SAMN04488516_10384</name>
</gene>
<organism evidence="6 7">
    <name type="scientific">Desulfonauticus submarinus</name>
    <dbReference type="NCBI Taxonomy" id="206665"/>
    <lineage>
        <taxon>Bacteria</taxon>
        <taxon>Pseudomonadati</taxon>
        <taxon>Thermodesulfobacteriota</taxon>
        <taxon>Desulfovibrionia</taxon>
        <taxon>Desulfovibrionales</taxon>
        <taxon>Desulfonauticaceae</taxon>
        <taxon>Desulfonauticus</taxon>
    </lineage>
</organism>
<keyword evidence="2 6" id="KW-0645">Protease</keyword>
<dbReference type="OrthoDB" id="9758917at2"/>
<dbReference type="PANTHER" id="PTHR43343">
    <property type="entry name" value="PEPTIDASE S12"/>
    <property type="match status" value="1"/>
</dbReference>
<dbReference type="Pfam" id="PF13180">
    <property type="entry name" value="PDZ_2"/>
    <property type="match status" value="2"/>
</dbReference>
<dbReference type="Pfam" id="PF13365">
    <property type="entry name" value="Trypsin_2"/>
    <property type="match status" value="1"/>
</dbReference>
<dbReference type="GO" id="GO:0006508">
    <property type="term" value="P:proteolysis"/>
    <property type="evidence" value="ECO:0007669"/>
    <property type="project" value="UniProtKB-KW"/>
</dbReference>
<feature type="domain" description="PDZ" evidence="5">
    <location>
        <begin position="277"/>
        <end position="327"/>
    </location>
</feature>
<dbReference type="PANTHER" id="PTHR43343:SF3">
    <property type="entry name" value="PROTEASE DO-LIKE 8, CHLOROPLASTIC"/>
    <property type="match status" value="1"/>
</dbReference>
<evidence type="ECO:0000256" key="2">
    <source>
        <dbReference type="ARBA" id="ARBA00022670"/>
    </source>
</evidence>
<comment type="similarity">
    <text evidence="1">Belongs to the peptidase S1C family.</text>
</comment>
<sequence length="446" mass="49609">MLKKIGILIGIFFAFLDVCVFAQPGIELRKNLIVRAVEHVSPSVVNIYTQKIIEQEINPFSSIFGFSFFDDFFPPDFKQKFVQKSLGSGFIIDHVSRYVLTNAHVIEGAYQITVKLLDGREYKAELVGSDPDFDLAILKIQGKGKLPVARLGTSKDLMIGETVIAIGNPYGFGHTVTTGVVSALKRTIKTSQGLFTDFIQTDAAINPGNSGGPLVNILGEVIGINTAIYKEAQGIGFAIPIDKAKNVQKDLVVRGYVQPVWLGIMAQDVTPEIASYLGLKQAKGVLVTEIFPNTPGFKIGLKPGDVLVRINNYEIGDKDEYIDLLKNFTSKDEIRLWIWHKRKIIKQKLFLSPLTSSTCLELMRKRWGIEVKDRRGKKGVVVTKVYSRTPAFLLGLHPGDLIIKVGGIAVNSVKQMAMLFSRLRLKNRVLFLVVRDGQGYYVHLRI</sequence>
<dbReference type="SUPFAM" id="SSF50494">
    <property type="entry name" value="Trypsin-like serine proteases"/>
    <property type="match status" value="1"/>
</dbReference>
<evidence type="ECO:0000259" key="5">
    <source>
        <dbReference type="PROSITE" id="PS50106"/>
    </source>
</evidence>
<dbReference type="AlphaFoldDB" id="A0A1H0CKF6"/>
<evidence type="ECO:0000313" key="6">
    <source>
        <dbReference type="EMBL" id="SDN58343.1"/>
    </source>
</evidence>
<name>A0A1H0CKF6_9BACT</name>
<protein>
    <submittedName>
        <fullName evidence="6">Do/DeqQ family serine protease</fullName>
    </submittedName>
</protein>
<evidence type="ECO:0000256" key="4">
    <source>
        <dbReference type="ARBA" id="ARBA00022825"/>
    </source>
</evidence>
<dbReference type="STRING" id="206665.SAMN04488516_10384"/>
<evidence type="ECO:0000256" key="3">
    <source>
        <dbReference type="ARBA" id="ARBA00022801"/>
    </source>
</evidence>
<accession>A0A1H0CKF6</accession>
<dbReference type="InterPro" id="IPR036034">
    <property type="entry name" value="PDZ_sf"/>
</dbReference>
<proteinExistence type="inferred from homology"/>
<dbReference type="Gene3D" id="2.30.42.10">
    <property type="match status" value="2"/>
</dbReference>
<dbReference type="InterPro" id="IPR001478">
    <property type="entry name" value="PDZ"/>
</dbReference>
<dbReference type="FunFam" id="2.40.10.10:FF:000001">
    <property type="entry name" value="Periplasmic serine protease DegS"/>
    <property type="match status" value="1"/>
</dbReference>
<dbReference type="Proteomes" id="UP000199602">
    <property type="component" value="Unassembled WGS sequence"/>
</dbReference>
<dbReference type="SMART" id="SM00228">
    <property type="entry name" value="PDZ"/>
    <property type="match status" value="2"/>
</dbReference>
<keyword evidence="4" id="KW-0720">Serine protease</keyword>
<keyword evidence="3" id="KW-0378">Hydrolase</keyword>
<dbReference type="PROSITE" id="PS50106">
    <property type="entry name" value="PDZ"/>
    <property type="match status" value="2"/>
</dbReference>
<dbReference type="PRINTS" id="PR00834">
    <property type="entry name" value="PROTEASES2C"/>
</dbReference>
<dbReference type="GO" id="GO:0004252">
    <property type="term" value="F:serine-type endopeptidase activity"/>
    <property type="evidence" value="ECO:0007669"/>
    <property type="project" value="InterPro"/>
</dbReference>
<dbReference type="RefSeq" id="WP_092064209.1">
    <property type="nucleotide sequence ID" value="NZ_FNIN01000003.1"/>
</dbReference>
<dbReference type="Gene3D" id="2.40.10.120">
    <property type="match status" value="1"/>
</dbReference>